<dbReference type="Proteomes" id="UP000660262">
    <property type="component" value="Unassembled WGS sequence"/>
</dbReference>
<comment type="caution">
    <text evidence="1">The sequence shown here is derived from an EMBL/GenBank/DDBJ whole genome shotgun (WGS) entry which is preliminary data.</text>
</comment>
<dbReference type="Pfam" id="PF11378">
    <property type="entry name" value="DUF3181"/>
    <property type="match status" value="1"/>
</dbReference>
<evidence type="ECO:0000313" key="2">
    <source>
        <dbReference type="Proteomes" id="UP000660262"/>
    </source>
</evidence>
<evidence type="ECO:0000313" key="1">
    <source>
        <dbReference type="EMBL" id="GHP08076.1"/>
    </source>
</evidence>
<proteinExistence type="predicted"/>
<accession>A0A830HL06</accession>
<dbReference type="EMBL" id="BNJQ01000019">
    <property type="protein sequence ID" value="GHP08076.1"/>
    <property type="molecule type" value="Genomic_DNA"/>
</dbReference>
<sequence length="171" mass="18606">MSLCACRNSSVALCHSVSPRLRRSYSANSRRSYRALSRPNQYVTALKASADGTPPLGGWLDLTALVANSSAGSTTGFASLLEKVGDDIYLDFNGWHLYLRDCKFQEPLVSVLAEKVKSGDIRDVSDVEGVLKGVPLNLGSGKIKVSVYDAMPSRGAEDLYELLQQYADDRL</sequence>
<gene>
    <name evidence="1" type="ORF">PPROV_000681800</name>
</gene>
<name>A0A830HL06_9CHLO</name>
<keyword evidence="2" id="KW-1185">Reference proteome</keyword>
<dbReference type="InterPro" id="IPR021518">
    <property type="entry name" value="DUF3181"/>
</dbReference>
<organism evidence="1 2">
    <name type="scientific">Pycnococcus provasolii</name>
    <dbReference type="NCBI Taxonomy" id="41880"/>
    <lineage>
        <taxon>Eukaryota</taxon>
        <taxon>Viridiplantae</taxon>
        <taxon>Chlorophyta</taxon>
        <taxon>Pseudoscourfieldiophyceae</taxon>
        <taxon>Pseudoscourfieldiales</taxon>
        <taxon>Pycnococcaceae</taxon>
        <taxon>Pycnococcus</taxon>
    </lineage>
</organism>
<protein>
    <submittedName>
        <fullName evidence="1">Uncharacterized protein</fullName>
    </submittedName>
</protein>
<dbReference type="AlphaFoldDB" id="A0A830HL06"/>
<dbReference type="OrthoDB" id="498085at2759"/>
<reference evidence="1" key="1">
    <citation type="submission" date="2020-10" db="EMBL/GenBank/DDBJ databases">
        <title>Unveiling of a novel bifunctional photoreceptor, Dualchrome1, isolated from a cosmopolitan green alga.</title>
        <authorList>
            <person name="Suzuki S."/>
            <person name="Kawachi M."/>
        </authorList>
    </citation>
    <scope>NUCLEOTIDE SEQUENCE</scope>
    <source>
        <strain evidence="1">NIES 2893</strain>
    </source>
</reference>